<dbReference type="PANTHER" id="PTHR43156:SF2">
    <property type="entry name" value="STAGE II SPORULATION PROTEIN E"/>
    <property type="match status" value="1"/>
</dbReference>
<dbReference type="InterPro" id="IPR036457">
    <property type="entry name" value="PPM-type-like_dom_sf"/>
</dbReference>
<evidence type="ECO:0000313" key="4">
    <source>
        <dbReference type="Proteomes" id="UP000001549"/>
    </source>
</evidence>
<sequence>MAPRRHSSPEPGDDELSQTLVQLAGEVLERIKLQQVRVELAMALQRHILPVELPVVPGLRTAACYVPARPGLDIGGDWYDAFMMPGGTVGIVIGDVQGHDVEAAAFVGQVRIGLRAVTSVTTDPGEVLARINDLLVSLGSGLFVTCTFLRFDPASGELADARAGHVPAVWATADGRCEVVLDDGGLPLGMFPGQRYPVTRRLLTGTGAFVLLTDGVVEGPAFPLERGLERVVHVVRGGCEADPDVLATKVIDVADLTGHCDDAAVLVLRHDGQARGPRPWHRAGRGW</sequence>
<name>F8AYA3_9ACTN</name>
<feature type="domain" description="PPM-type phosphatase" evidence="2">
    <location>
        <begin position="59"/>
        <end position="270"/>
    </location>
</feature>
<proteinExistence type="predicted"/>
<dbReference type="Gene3D" id="3.60.40.10">
    <property type="entry name" value="PPM-type phosphatase domain"/>
    <property type="match status" value="1"/>
</dbReference>
<dbReference type="InterPro" id="IPR001932">
    <property type="entry name" value="PPM-type_phosphatase-like_dom"/>
</dbReference>
<dbReference type="Proteomes" id="UP000001549">
    <property type="component" value="Chromosome"/>
</dbReference>
<dbReference type="InterPro" id="IPR052016">
    <property type="entry name" value="Bact_Sigma-Reg"/>
</dbReference>
<gene>
    <name evidence="3" type="ordered locus">FsymDg_2126</name>
</gene>
<keyword evidence="4" id="KW-1185">Reference proteome</keyword>
<dbReference type="RefSeq" id="WP_013873473.1">
    <property type="nucleotide sequence ID" value="NC_015656.1"/>
</dbReference>
<evidence type="ECO:0000259" key="2">
    <source>
        <dbReference type="SMART" id="SM00331"/>
    </source>
</evidence>
<accession>F8AYA3</accession>
<protein>
    <submittedName>
        <fullName evidence="3">Protein serine/threonine phosphatase</fullName>
    </submittedName>
</protein>
<dbReference type="KEGG" id="fsy:FsymDg_2126"/>
<dbReference type="HOGENOM" id="CLU_000445_43_1_11"/>
<dbReference type="AlphaFoldDB" id="F8AYA3"/>
<dbReference type="EMBL" id="CP002801">
    <property type="protein sequence ID" value="AEH09538.1"/>
    <property type="molecule type" value="Genomic_DNA"/>
</dbReference>
<dbReference type="STRING" id="656024.FsymDg_2126"/>
<dbReference type="eggNOG" id="COG2208">
    <property type="taxonomic scope" value="Bacteria"/>
</dbReference>
<dbReference type="GO" id="GO:0016791">
    <property type="term" value="F:phosphatase activity"/>
    <property type="evidence" value="ECO:0007669"/>
    <property type="project" value="TreeGrafter"/>
</dbReference>
<organism evidence="3 4">
    <name type="scientific">Candidatus Protofrankia datiscae</name>
    <dbReference type="NCBI Taxonomy" id="2716812"/>
    <lineage>
        <taxon>Bacteria</taxon>
        <taxon>Bacillati</taxon>
        <taxon>Actinomycetota</taxon>
        <taxon>Actinomycetes</taxon>
        <taxon>Frankiales</taxon>
        <taxon>Frankiaceae</taxon>
        <taxon>Protofrankia</taxon>
    </lineage>
</organism>
<dbReference type="SUPFAM" id="SSF81606">
    <property type="entry name" value="PP2C-like"/>
    <property type="match status" value="1"/>
</dbReference>
<keyword evidence="1" id="KW-0378">Hydrolase</keyword>
<reference evidence="3 4" key="1">
    <citation type="submission" date="2011-05" db="EMBL/GenBank/DDBJ databases">
        <title>Complete sequence of chromosome of Frankia symbiont of Datisca glomerata.</title>
        <authorList>
            <consortium name="US DOE Joint Genome Institute"/>
            <person name="Lucas S."/>
            <person name="Han J."/>
            <person name="Lapidus A."/>
            <person name="Cheng J.-F."/>
            <person name="Goodwin L."/>
            <person name="Pitluck S."/>
            <person name="Peters L."/>
            <person name="Mikhailova N."/>
            <person name="Chertkov O."/>
            <person name="Teshima H."/>
            <person name="Han C."/>
            <person name="Tapia R."/>
            <person name="Land M."/>
            <person name="Hauser L."/>
            <person name="Kyrpides N."/>
            <person name="Ivanova N."/>
            <person name="Pagani I."/>
            <person name="Berry A."/>
            <person name="Pawlowski K."/>
            <person name="Persson T."/>
            <person name="Vanden Heuvel B."/>
            <person name="Benson D."/>
            <person name="Woyke T."/>
        </authorList>
    </citation>
    <scope>NUCLEOTIDE SEQUENCE [LARGE SCALE GENOMIC DNA]</scope>
    <source>
        <strain evidence="4">4085684</strain>
    </source>
</reference>
<evidence type="ECO:0000256" key="1">
    <source>
        <dbReference type="ARBA" id="ARBA00022801"/>
    </source>
</evidence>
<evidence type="ECO:0000313" key="3">
    <source>
        <dbReference type="EMBL" id="AEH09538.1"/>
    </source>
</evidence>
<dbReference type="SMART" id="SM00331">
    <property type="entry name" value="PP2C_SIG"/>
    <property type="match status" value="1"/>
</dbReference>
<dbReference type="Pfam" id="PF07228">
    <property type="entry name" value="SpoIIE"/>
    <property type="match status" value="1"/>
</dbReference>
<dbReference type="PANTHER" id="PTHR43156">
    <property type="entry name" value="STAGE II SPORULATION PROTEIN E-RELATED"/>
    <property type="match status" value="1"/>
</dbReference>